<evidence type="ECO:0000313" key="2">
    <source>
        <dbReference type="EMBL" id="RLU17631.1"/>
    </source>
</evidence>
<comment type="caution">
    <text evidence="2">The sequence shown here is derived from an EMBL/GenBank/DDBJ whole genome shotgun (WGS) entry which is preliminary data.</text>
</comment>
<name>A0A3L8DBD3_OOCBI</name>
<proteinExistence type="predicted"/>
<feature type="region of interest" description="Disordered" evidence="1">
    <location>
        <begin position="1"/>
        <end position="75"/>
    </location>
</feature>
<gene>
    <name evidence="2" type="ORF">DMN91_009867</name>
</gene>
<evidence type="ECO:0000256" key="1">
    <source>
        <dbReference type="SAM" id="MobiDB-lite"/>
    </source>
</evidence>
<reference evidence="2" key="1">
    <citation type="journal article" date="2018" name="Genome Res.">
        <title>The genomic architecture and molecular evolution of ant odorant receptors.</title>
        <authorList>
            <person name="McKenzie S.K."/>
            <person name="Kronauer D.J.C."/>
        </authorList>
    </citation>
    <scope>NUCLEOTIDE SEQUENCE [LARGE SCALE GENOMIC DNA]</scope>
    <source>
        <strain evidence="2">Clonal line C1</strain>
    </source>
</reference>
<dbReference type="AlphaFoldDB" id="A0A3L8DBD3"/>
<protein>
    <submittedName>
        <fullName evidence="2">Uncharacterized protein</fullName>
    </submittedName>
</protein>
<feature type="compositionally biased region" description="Acidic residues" evidence="1">
    <location>
        <begin position="49"/>
        <end position="60"/>
    </location>
</feature>
<feature type="region of interest" description="Disordered" evidence="1">
    <location>
        <begin position="155"/>
        <end position="224"/>
    </location>
</feature>
<accession>A0A3L8DBD3</accession>
<dbReference type="Proteomes" id="UP000279307">
    <property type="component" value="Chromosome 10"/>
</dbReference>
<sequence length="224" mass="25453">MRSLRKKLRRLKREAAEEVTEPRAAIVIDKPPDRENATETTATSSLVDDLVEEDASEEDERSNSSTSDGESDASVEVKAMTGEAAKNALGSAMVSIATAGLHYQQSIMRRAFILLGIEEKYRELLKKSDITDELFGNELFKRLKHTKSLGKVVEDLTPHQHVKKPLRSSNWGNRKSLPMKSKGHSQQAWKEGPQRSLRFKDRPRNSQWNKRAPTRSTRPDHHKR</sequence>
<organism evidence="2">
    <name type="scientific">Ooceraea biroi</name>
    <name type="common">Clonal raider ant</name>
    <name type="synonym">Cerapachys biroi</name>
    <dbReference type="NCBI Taxonomy" id="2015173"/>
    <lineage>
        <taxon>Eukaryota</taxon>
        <taxon>Metazoa</taxon>
        <taxon>Ecdysozoa</taxon>
        <taxon>Arthropoda</taxon>
        <taxon>Hexapoda</taxon>
        <taxon>Insecta</taxon>
        <taxon>Pterygota</taxon>
        <taxon>Neoptera</taxon>
        <taxon>Endopterygota</taxon>
        <taxon>Hymenoptera</taxon>
        <taxon>Apocrita</taxon>
        <taxon>Aculeata</taxon>
        <taxon>Formicoidea</taxon>
        <taxon>Formicidae</taxon>
        <taxon>Dorylinae</taxon>
        <taxon>Ooceraea</taxon>
    </lineage>
</organism>
<feature type="compositionally biased region" description="Basic residues" evidence="1">
    <location>
        <begin position="1"/>
        <end position="12"/>
    </location>
</feature>
<dbReference type="OrthoDB" id="7555055at2759"/>
<dbReference type="EMBL" id="QOIP01000010">
    <property type="protein sequence ID" value="RLU17631.1"/>
    <property type="molecule type" value="Genomic_DNA"/>
</dbReference>
<reference evidence="2" key="2">
    <citation type="submission" date="2018-07" db="EMBL/GenBank/DDBJ databases">
        <authorList>
            <person name="Mckenzie S.K."/>
            <person name="Kronauer D.J.C."/>
        </authorList>
    </citation>
    <scope>NUCLEOTIDE SEQUENCE</scope>
    <source>
        <strain evidence="2">Clonal line C1</strain>
    </source>
</reference>